<comment type="similarity">
    <text evidence="1 2">Belongs to the UPF0102 family.</text>
</comment>
<dbReference type="PANTHER" id="PTHR34039:SF1">
    <property type="entry name" value="UPF0102 PROTEIN YRAN"/>
    <property type="match status" value="1"/>
</dbReference>
<dbReference type="GO" id="GO:0003676">
    <property type="term" value="F:nucleic acid binding"/>
    <property type="evidence" value="ECO:0007669"/>
    <property type="project" value="InterPro"/>
</dbReference>
<proteinExistence type="inferred from homology"/>
<dbReference type="AlphaFoldDB" id="A0A3N1PH37"/>
<organism evidence="3 4">
    <name type="scientific">Gallaecimonas pentaromativorans</name>
    <dbReference type="NCBI Taxonomy" id="584787"/>
    <lineage>
        <taxon>Bacteria</taxon>
        <taxon>Pseudomonadati</taxon>
        <taxon>Pseudomonadota</taxon>
        <taxon>Gammaproteobacteria</taxon>
        <taxon>Enterobacterales</taxon>
        <taxon>Gallaecimonadaceae</taxon>
        <taxon>Gallaecimonas</taxon>
    </lineage>
</organism>
<dbReference type="InterPro" id="IPR011856">
    <property type="entry name" value="tRNA_endonuc-like_dom_sf"/>
</dbReference>
<protein>
    <recommendedName>
        <fullName evidence="2">UPF0102 protein EDC28_101475</fullName>
    </recommendedName>
</protein>
<dbReference type="STRING" id="584787.GCA_001247655_03629"/>
<sequence>MLFRLFPSKTAKGRHFEQDAERWLIKQGLSAVARNVRYRGGELDLVMRDGPLWVFVEVKYRQQQGFGGAHHAISQAQQQRLWQSARRYLAQQGLNEWDCQCRFDVMIYQGNQAPLWIKGAFDA</sequence>
<dbReference type="NCBIfam" id="TIGR00252">
    <property type="entry name" value="YraN family protein"/>
    <property type="match status" value="1"/>
</dbReference>
<dbReference type="PANTHER" id="PTHR34039">
    <property type="entry name" value="UPF0102 PROTEIN YRAN"/>
    <property type="match status" value="1"/>
</dbReference>
<keyword evidence="3" id="KW-0255">Endonuclease</keyword>
<evidence type="ECO:0000256" key="1">
    <source>
        <dbReference type="ARBA" id="ARBA00006738"/>
    </source>
</evidence>
<dbReference type="OrthoDB" id="9794876at2"/>
<dbReference type="InterPro" id="IPR011335">
    <property type="entry name" value="Restrct_endonuc-II-like"/>
</dbReference>
<dbReference type="InterPro" id="IPR003509">
    <property type="entry name" value="UPF0102_YraN-like"/>
</dbReference>
<reference evidence="3 4" key="1">
    <citation type="submission" date="2018-11" db="EMBL/GenBank/DDBJ databases">
        <title>Genomic Encyclopedia of Type Strains, Phase IV (KMG-IV): sequencing the most valuable type-strain genomes for metagenomic binning, comparative biology and taxonomic classification.</title>
        <authorList>
            <person name="Goeker M."/>
        </authorList>
    </citation>
    <scope>NUCLEOTIDE SEQUENCE [LARGE SCALE GENOMIC DNA]</scope>
    <source>
        <strain evidence="3 4">DSM 21945</strain>
    </source>
</reference>
<accession>A0A3N1PH37</accession>
<dbReference type="SUPFAM" id="SSF52980">
    <property type="entry name" value="Restriction endonuclease-like"/>
    <property type="match status" value="1"/>
</dbReference>
<dbReference type="Pfam" id="PF02021">
    <property type="entry name" value="UPF0102"/>
    <property type="match status" value="1"/>
</dbReference>
<evidence type="ECO:0000313" key="3">
    <source>
        <dbReference type="EMBL" id="ROQ30782.1"/>
    </source>
</evidence>
<keyword evidence="3" id="KW-0540">Nuclease</keyword>
<dbReference type="Gene3D" id="3.40.1350.10">
    <property type="match status" value="1"/>
</dbReference>
<gene>
    <name evidence="3" type="ORF">EDC28_101475</name>
</gene>
<dbReference type="NCBIfam" id="NF009150">
    <property type="entry name" value="PRK12497.1-3"/>
    <property type="match status" value="1"/>
</dbReference>
<dbReference type="RefSeq" id="WP_050659092.1">
    <property type="nucleotide sequence ID" value="NZ_JBLXAC010000002.1"/>
</dbReference>
<dbReference type="GO" id="GO:0004519">
    <property type="term" value="F:endonuclease activity"/>
    <property type="evidence" value="ECO:0007669"/>
    <property type="project" value="UniProtKB-KW"/>
</dbReference>
<comment type="caution">
    <text evidence="3">The sequence shown here is derived from an EMBL/GenBank/DDBJ whole genome shotgun (WGS) entry which is preliminary data.</text>
</comment>
<evidence type="ECO:0000313" key="4">
    <source>
        <dbReference type="Proteomes" id="UP000268033"/>
    </source>
</evidence>
<name>A0A3N1PH37_9GAMM</name>
<dbReference type="EMBL" id="RJUL01000001">
    <property type="protein sequence ID" value="ROQ30782.1"/>
    <property type="molecule type" value="Genomic_DNA"/>
</dbReference>
<dbReference type="Proteomes" id="UP000268033">
    <property type="component" value="Unassembled WGS sequence"/>
</dbReference>
<keyword evidence="3" id="KW-0378">Hydrolase</keyword>
<keyword evidence="4" id="KW-1185">Reference proteome</keyword>
<evidence type="ECO:0000256" key="2">
    <source>
        <dbReference type="HAMAP-Rule" id="MF_00048"/>
    </source>
</evidence>
<dbReference type="HAMAP" id="MF_00048">
    <property type="entry name" value="UPF0102"/>
    <property type="match status" value="1"/>
</dbReference>